<dbReference type="Pfam" id="PF06947">
    <property type="entry name" value="DUF1290"/>
    <property type="match status" value="1"/>
</dbReference>
<reference evidence="4" key="1">
    <citation type="submission" date="2010-12" db="EMBL/GenBank/DDBJ databases">
        <title>The genome sequence of Filifactor alocis strain ATCC 35896.</title>
        <authorList>
            <consortium name="The Broad Institute Genome Sequencing Platform"/>
            <person name="Ward D."/>
            <person name="Earl A."/>
            <person name="Feldgarden M."/>
            <person name="Young S.K."/>
            <person name="Gargeya S."/>
            <person name="Zeng Q."/>
            <person name="Alvarado L."/>
            <person name="Berlin A."/>
            <person name="Bochicchio J."/>
            <person name="Chapman S.B."/>
            <person name="Chen Z."/>
            <person name="Freedman E."/>
            <person name="Gellesch M."/>
            <person name="Goldberg J."/>
            <person name="Griggs A."/>
            <person name="Gujja S."/>
            <person name="Heilman E."/>
            <person name="Heiman D."/>
            <person name="Howarth C."/>
            <person name="Mehta T."/>
            <person name="Neiman D."/>
            <person name="Pearson M."/>
            <person name="Roberts A."/>
            <person name="Saif S."/>
            <person name="Shea T."/>
            <person name="Shenoy N."/>
            <person name="Sisk P."/>
            <person name="Stolte C."/>
            <person name="Sykes S."/>
            <person name="White J."/>
            <person name="Yandava C."/>
            <person name="Izard J."/>
            <person name="Blanton J.M."/>
            <person name="Baranova O.V."/>
            <person name="Tanner A.C."/>
            <person name="Dewhirst F.E."/>
            <person name="Haas B."/>
            <person name="Nusbaum C."/>
            <person name="Birren B."/>
        </authorList>
    </citation>
    <scope>NUCLEOTIDE SEQUENCE [LARGE SCALE GENOMIC DNA]</scope>
    <source>
        <strain evidence="4">ATCC 35896 / D40 B5</strain>
    </source>
</reference>
<dbReference type="Proteomes" id="UP000007468">
    <property type="component" value="Chromosome"/>
</dbReference>
<proteinExistence type="inferred from homology"/>
<feature type="transmembrane region" description="Helical" evidence="2">
    <location>
        <begin position="25"/>
        <end position="45"/>
    </location>
</feature>
<dbReference type="KEGG" id="faa:HMPREF0389_00312"/>
<keyword evidence="1 2" id="KW-0812">Transmembrane</keyword>
<dbReference type="RefSeq" id="WP_014261995.1">
    <property type="nucleotide sequence ID" value="NC_016630.1"/>
</dbReference>
<feature type="transmembrane region" description="Helical" evidence="2">
    <location>
        <begin position="57"/>
        <end position="76"/>
    </location>
</feature>
<evidence type="ECO:0000256" key="1">
    <source>
        <dbReference type="PIRNR" id="PIRNR018579"/>
    </source>
</evidence>
<feature type="transmembrane region" description="Helical" evidence="2">
    <location>
        <begin position="82"/>
        <end position="102"/>
    </location>
</feature>
<dbReference type="PIRSF" id="PIRSF018579">
    <property type="entry name" value="Sbp"/>
    <property type="match status" value="1"/>
</dbReference>
<dbReference type="AlphaFoldDB" id="D6GRV6"/>
<dbReference type="InterPro" id="IPR009709">
    <property type="entry name" value="DUF1290"/>
</dbReference>
<organism evidence="3 4">
    <name type="scientific">Filifactor alocis (strain ATCC 35896 / CCUG 47790 / D40 B5)</name>
    <name type="common">Fusobacterium alocis</name>
    <dbReference type="NCBI Taxonomy" id="546269"/>
    <lineage>
        <taxon>Bacteria</taxon>
        <taxon>Bacillati</taxon>
        <taxon>Bacillota</taxon>
        <taxon>Clostridia</taxon>
        <taxon>Peptostreptococcales</taxon>
        <taxon>Filifactoraceae</taxon>
        <taxon>Filifactor</taxon>
    </lineage>
</organism>
<evidence type="ECO:0000313" key="4">
    <source>
        <dbReference type="Proteomes" id="UP000007468"/>
    </source>
</evidence>
<dbReference type="STRING" id="546269.HMPREF0389_00312"/>
<keyword evidence="4" id="KW-1185">Reference proteome</keyword>
<keyword evidence="1" id="KW-1003">Cell membrane</keyword>
<evidence type="ECO:0000313" key="3">
    <source>
        <dbReference type="EMBL" id="EFE28397.1"/>
    </source>
</evidence>
<dbReference type="OrthoDB" id="9812056at2"/>
<keyword evidence="1 2" id="KW-0472">Membrane</keyword>
<sequence length="113" mass="12631">MVWAVIGILLGVIVGKYLPFTYPDSYSLYISVGILAAIDSIFGAVRASMEEKYDNEIFVTGFLSNGILASFLSYLGDRMGVPLYYAPILVFGGRLFENFAVIRRLILKRLKNH</sequence>
<gene>
    <name evidence="3" type="ordered locus">HMPREF0389_00312</name>
</gene>
<keyword evidence="2" id="KW-1133">Transmembrane helix</keyword>
<accession>D6GRV6</accession>
<dbReference type="PATRIC" id="fig|546269.5.peg.343"/>
<evidence type="ECO:0000256" key="2">
    <source>
        <dbReference type="SAM" id="Phobius"/>
    </source>
</evidence>
<dbReference type="GO" id="GO:0005886">
    <property type="term" value="C:plasma membrane"/>
    <property type="evidence" value="ECO:0007669"/>
    <property type="project" value="UniProtKB-SubCell"/>
</dbReference>
<dbReference type="EMBL" id="CP002390">
    <property type="protein sequence ID" value="EFE28397.1"/>
    <property type="molecule type" value="Genomic_DNA"/>
</dbReference>
<comment type="similarity">
    <text evidence="1">Belongs to the sbp family.</text>
</comment>
<dbReference type="eggNOG" id="COG3856">
    <property type="taxonomic scope" value="Bacteria"/>
</dbReference>
<comment type="subcellular location">
    <subcellularLocation>
        <location evidence="1">Cell membrane</location>
        <topology evidence="1">Multi-pass membrane protein</topology>
    </subcellularLocation>
</comment>
<name>D6GRV6_FILAD</name>
<protein>
    <submittedName>
        <fullName evidence="3">Uncharacterized protein</fullName>
    </submittedName>
</protein>